<sequence length="165" mass="18581">MMLKWATRSRRRVVALLDNNVVFREKFLTIEPQAAVGGPGLQWATAYLSHAIGEDASHADDSKFLKNCIIANKQRKNKFIKMMLRRWEVSENLQDGREGADAVCIMHKAPEFSAATDWEEIRNDMEANAYFFDFTSHPSLNYNVITQAGFSVYAAGAGLPPQPNN</sequence>
<comment type="caution">
    <text evidence="1">The sequence shown here is derived from an EMBL/GenBank/DDBJ whole genome shotgun (WGS) entry which is preliminary data.</text>
</comment>
<reference evidence="1 2" key="1">
    <citation type="submission" date="2013-09" db="EMBL/GenBank/DDBJ databases">
        <title>Corchorus capsularis genome sequencing.</title>
        <authorList>
            <person name="Alam M."/>
            <person name="Haque M.S."/>
            <person name="Islam M.S."/>
            <person name="Emdad E.M."/>
            <person name="Islam M.M."/>
            <person name="Ahmed B."/>
            <person name="Halim A."/>
            <person name="Hossen Q.M.M."/>
            <person name="Hossain M.Z."/>
            <person name="Ahmed R."/>
            <person name="Khan M.M."/>
            <person name="Islam R."/>
            <person name="Rashid M.M."/>
            <person name="Khan S.A."/>
            <person name="Rahman M.S."/>
            <person name="Alam M."/>
        </authorList>
    </citation>
    <scope>NUCLEOTIDE SEQUENCE [LARGE SCALE GENOMIC DNA]</scope>
    <source>
        <strain evidence="2">cv. CVL-1</strain>
        <tissue evidence="1">Whole seedling</tissue>
    </source>
</reference>
<evidence type="ECO:0000313" key="1">
    <source>
        <dbReference type="EMBL" id="OMO89332.1"/>
    </source>
</evidence>
<dbReference type="Proteomes" id="UP000188268">
    <property type="component" value="Unassembled WGS sequence"/>
</dbReference>
<keyword evidence="2" id="KW-1185">Reference proteome</keyword>
<protein>
    <submittedName>
        <fullName evidence="1">Uncharacterized protein</fullName>
    </submittedName>
</protein>
<name>A0A1R3J3D1_COCAP</name>
<proteinExistence type="predicted"/>
<dbReference type="EMBL" id="AWWV01008751">
    <property type="protein sequence ID" value="OMO89332.1"/>
    <property type="molecule type" value="Genomic_DNA"/>
</dbReference>
<organism evidence="1 2">
    <name type="scientific">Corchorus capsularis</name>
    <name type="common">Jute</name>
    <dbReference type="NCBI Taxonomy" id="210143"/>
    <lineage>
        <taxon>Eukaryota</taxon>
        <taxon>Viridiplantae</taxon>
        <taxon>Streptophyta</taxon>
        <taxon>Embryophyta</taxon>
        <taxon>Tracheophyta</taxon>
        <taxon>Spermatophyta</taxon>
        <taxon>Magnoliopsida</taxon>
        <taxon>eudicotyledons</taxon>
        <taxon>Gunneridae</taxon>
        <taxon>Pentapetalae</taxon>
        <taxon>rosids</taxon>
        <taxon>malvids</taxon>
        <taxon>Malvales</taxon>
        <taxon>Malvaceae</taxon>
        <taxon>Grewioideae</taxon>
        <taxon>Apeibeae</taxon>
        <taxon>Corchorus</taxon>
    </lineage>
</organism>
<dbReference type="Gramene" id="OMO89332">
    <property type="protein sequence ID" value="OMO89332"/>
    <property type="gene ID" value="CCACVL1_07908"/>
</dbReference>
<gene>
    <name evidence="1" type="ORF">CCACVL1_07908</name>
</gene>
<evidence type="ECO:0000313" key="2">
    <source>
        <dbReference type="Proteomes" id="UP000188268"/>
    </source>
</evidence>
<dbReference type="Gene3D" id="3.40.50.720">
    <property type="entry name" value="NAD(P)-binding Rossmann-like Domain"/>
    <property type="match status" value="1"/>
</dbReference>
<accession>A0A1R3J3D1</accession>
<dbReference type="AlphaFoldDB" id="A0A1R3J3D1"/>